<keyword evidence="5 7" id="KW-0472">Membrane</keyword>
<reference evidence="13" key="4">
    <citation type="submission" date="2025-09" db="UniProtKB">
        <authorList>
            <consortium name="Ensembl"/>
        </authorList>
    </citation>
    <scope>IDENTIFICATION</scope>
</reference>
<dbReference type="PANTHER" id="PTHR13388">
    <property type="entry name" value="DETONATOR, ISOFORM E"/>
    <property type="match status" value="1"/>
</dbReference>
<dbReference type="Pfam" id="PF23487">
    <property type="entry name" value="Ig_TMEM132_6th"/>
    <property type="match status" value="1"/>
</dbReference>
<dbReference type="InterPro" id="IPR055421">
    <property type="entry name" value="TMEM132_3rd"/>
</dbReference>
<evidence type="ECO:0000259" key="12">
    <source>
        <dbReference type="Pfam" id="PF23487"/>
    </source>
</evidence>
<evidence type="ECO:0000256" key="1">
    <source>
        <dbReference type="ARBA" id="ARBA00004479"/>
    </source>
</evidence>
<feature type="domain" description="Transmembrane protein TMEM132 cohesin-like" evidence="9">
    <location>
        <begin position="337"/>
        <end position="470"/>
    </location>
</feature>
<feature type="compositionally biased region" description="Basic and acidic residues" evidence="6">
    <location>
        <begin position="1021"/>
        <end position="1030"/>
    </location>
</feature>
<dbReference type="Pfam" id="PF23481">
    <property type="entry name" value="Ig_TMEM132_2nd"/>
    <property type="match status" value="1"/>
</dbReference>
<feature type="domain" description="Transmembrane protein TMEM132 second Ig-like" evidence="10">
    <location>
        <begin position="141"/>
        <end position="211"/>
    </location>
</feature>
<dbReference type="Bgee" id="ENSACLG00000019452">
    <property type="expression patterns" value="Expressed in camera-type eye and 1 other cell type or tissue"/>
</dbReference>
<reference evidence="13 14" key="1">
    <citation type="submission" date="2018-05" db="EMBL/GenBank/DDBJ databases">
        <authorList>
            <person name="Datahose"/>
        </authorList>
    </citation>
    <scope>NUCLEOTIDE SEQUENCE</scope>
</reference>
<dbReference type="GO" id="GO:0016020">
    <property type="term" value="C:membrane"/>
    <property type="evidence" value="ECO:0007669"/>
    <property type="project" value="UniProtKB-SubCell"/>
</dbReference>
<evidence type="ECO:0000256" key="7">
    <source>
        <dbReference type="SAM" id="Phobius"/>
    </source>
</evidence>
<dbReference type="InterPro" id="IPR031437">
    <property type="entry name" value="Ig_TMEM132_4th"/>
</dbReference>
<dbReference type="InterPro" id="IPR055424">
    <property type="entry name" value="Ig_TMEM132_6th"/>
</dbReference>
<reference evidence="13" key="3">
    <citation type="submission" date="2025-08" db="UniProtKB">
        <authorList>
            <consortium name="Ensembl"/>
        </authorList>
    </citation>
    <scope>IDENTIFICATION</scope>
</reference>
<feature type="region of interest" description="Disordered" evidence="6">
    <location>
        <begin position="996"/>
        <end position="1030"/>
    </location>
</feature>
<reference evidence="14" key="2">
    <citation type="submission" date="2023-03" db="EMBL/GenBank/DDBJ databases">
        <authorList>
            <consortium name="Wellcome Sanger Institute Data Sharing"/>
        </authorList>
    </citation>
    <scope>NUCLEOTIDE SEQUENCE [LARGE SCALE GENOMIC DNA]</scope>
</reference>
<feature type="compositionally biased region" description="Polar residues" evidence="6">
    <location>
        <begin position="323"/>
        <end position="333"/>
    </location>
</feature>
<keyword evidence="4 7" id="KW-1133">Transmembrane helix</keyword>
<accession>A0A3P8QGH6</accession>
<feature type="transmembrane region" description="Helical" evidence="7">
    <location>
        <begin position="969"/>
        <end position="990"/>
    </location>
</feature>
<evidence type="ECO:0000256" key="6">
    <source>
        <dbReference type="SAM" id="MobiDB-lite"/>
    </source>
</evidence>
<dbReference type="GeneTree" id="ENSGT00940000158942"/>
<evidence type="ECO:0000256" key="3">
    <source>
        <dbReference type="ARBA" id="ARBA00022692"/>
    </source>
</evidence>
<evidence type="ECO:0000256" key="4">
    <source>
        <dbReference type="ARBA" id="ARBA00022989"/>
    </source>
</evidence>
<dbReference type="OrthoDB" id="10026202at2759"/>
<evidence type="ECO:0000259" key="11">
    <source>
        <dbReference type="Pfam" id="PF23486"/>
    </source>
</evidence>
<dbReference type="Ensembl" id="ENSACLT00000029339.2">
    <property type="protein sequence ID" value="ENSACLP00000028665.2"/>
    <property type="gene ID" value="ENSACLG00000019452.2"/>
</dbReference>
<dbReference type="OMA" id="NTRHTHQ"/>
<feature type="domain" description="Transmembrane protein TMEM132 fifth" evidence="11">
    <location>
        <begin position="590"/>
        <end position="705"/>
    </location>
</feature>
<evidence type="ECO:0008006" key="15">
    <source>
        <dbReference type="Google" id="ProtNLM"/>
    </source>
</evidence>
<evidence type="ECO:0000313" key="13">
    <source>
        <dbReference type="Ensembl" id="ENSACLP00000028665.2"/>
    </source>
</evidence>
<protein>
    <recommendedName>
        <fullName evidence="15">Transmembrane protein family 132 middle domain-containing protein</fullName>
    </recommendedName>
</protein>
<dbReference type="STRING" id="8154.ENSACLP00000028665"/>
<sequence length="1030" mass="114504">MQSSLSRIQRPAVMEGVSCVTVWWGRTGELLLLWISITVPPSLLQPPFPFSLPVQMSVTPPSWQFLPLSQAELGPLFSNFSPFAFSQSMFMLPPTGWATKPGLRASFGPHSVTQLLSESVLPASPPLSASLLSESVEIERDKRGQERFRVRVLFHKRGNISSDLRTCITLLAFKETEEHKASCITQPPLGLCVVTLTLPSSWYSNPLVNQSHPWYSNTRHTHQWMQKRKWQRSIRRHGNHQQATAQFLRYHPNIDGDMDGPRARRNQRGPMKNQIQLYYSVADLQMTSAGCVEDRDVKSQRQLFYIKAVTLKEAEDKGKEQSNTKQNEPCTSGQEEEELNLDSHVVIRYHRGPVLIGQQIRVSVNLRANVSGHFAAIRMKVKKGLVSIVAQRTLTSDMWTVTLERTQASKHDVLSILCHRQRKLKQPHDPTLLQQVACLSVDGLRRSFGVAMMVPANWWVEYSRRTTVPPSHVGAVSIFSFTDRHIFGIAPITESNTLINTAILNNQPVLLPVIVLAVSHDEKVSDVTSAVTCHSINENSIKVSSDCSTLYVDGSESGLGSTCAVVEFHLGMLSGSVCLEVWAPSVPLHVSLADPTLNVIDGWNLITEKGCVPVYQRSSVQVLTQFTALDSHSRTTHHLGSSDWFVDVTELVSNWLRVEDPRVASLRPQNIVIGLRPGKTSLHIISEQWDGMLGTCDITVSSDTVSAGDLSVQAVSGLGMSVKSSPAHPSIITATVTAYNTMYHYHQEASVSVWLQFSDDTASLLSSFSDLPFSLRLSSLAESVIMVTPSSNQRVFAQGDGGGPLLRAELLVSTCADQLIVSNSFDEENEERQASTRREGTRRLARGSGWIRVNLDLDFMQPVAKKSEDGVEFEFDISDTLVGSHGDIYSSNKDESWNVSTSSNYYEKVSQTMTNRKWNEVDKGGMVSRNTLERAVLMPSLDEGKVYFFPSQDKGGAEEDKQGTHELELGVGAVLSLLCLFAVLFLANCLPSTLRHRSRRTKERMEGELEAGATEDGEEMEREKAKDWKT</sequence>
<dbReference type="Pfam" id="PF23039">
    <property type="entry name" value="TMEM132_3rd"/>
    <property type="match status" value="1"/>
</dbReference>
<dbReference type="AlphaFoldDB" id="A0A3P8QGH6"/>
<keyword evidence="3 7" id="KW-0812">Transmembrane</keyword>
<evidence type="ECO:0000256" key="2">
    <source>
        <dbReference type="ARBA" id="ARBA00006166"/>
    </source>
</evidence>
<proteinExistence type="inferred from homology"/>
<feature type="domain" description="Transmembrane protein family 132 fourth" evidence="8">
    <location>
        <begin position="488"/>
        <end position="585"/>
    </location>
</feature>
<name>A0A3P8QGH6_ASTCA</name>
<feature type="region of interest" description="Disordered" evidence="6">
    <location>
        <begin position="315"/>
        <end position="337"/>
    </location>
</feature>
<organism evidence="13 14">
    <name type="scientific">Astatotilapia calliptera</name>
    <name type="common">Eastern happy</name>
    <name type="synonym">Chromis callipterus</name>
    <dbReference type="NCBI Taxonomy" id="8154"/>
    <lineage>
        <taxon>Eukaryota</taxon>
        <taxon>Metazoa</taxon>
        <taxon>Chordata</taxon>
        <taxon>Craniata</taxon>
        <taxon>Vertebrata</taxon>
        <taxon>Euteleostomi</taxon>
        <taxon>Actinopterygii</taxon>
        <taxon>Neopterygii</taxon>
        <taxon>Teleostei</taxon>
        <taxon>Neoteleostei</taxon>
        <taxon>Acanthomorphata</taxon>
        <taxon>Ovalentaria</taxon>
        <taxon>Cichlomorphae</taxon>
        <taxon>Cichliformes</taxon>
        <taxon>Cichlidae</taxon>
        <taxon>African cichlids</taxon>
        <taxon>Pseudocrenilabrinae</taxon>
        <taxon>Haplochromini</taxon>
        <taxon>Astatotilapia</taxon>
    </lineage>
</organism>
<comment type="subcellular location">
    <subcellularLocation>
        <location evidence="1">Membrane</location>
        <topology evidence="1">Single-pass type I membrane protein</topology>
    </subcellularLocation>
</comment>
<dbReference type="InterPro" id="IPR055423">
    <property type="entry name" value="Ig_TMEM132_5th"/>
</dbReference>
<evidence type="ECO:0000259" key="10">
    <source>
        <dbReference type="Pfam" id="PF23481"/>
    </source>
</evidence>
<keyword evidence="14" id="KW-1185">Reference proteome</keyword>
<dbReference type="PANTHER" id="PTHR13388:SF29">
    <property type="entry name" value="TRANSMEMBRANE PROTEIN 132C ISOFORM X1"/>
    <property type="match status" value="1"/>
</dbReference>
<dbReference type="Pfam" id="PF23486">
    <property type="entry name" value="Ig_TMEM132_5th"/>
    <property type="match status" value="1"/>
</dbReference>
<dbReference type="Pfam" id="PF16070">
    <property type="entry name" value="Ig_TMEM132_4th"/>
    <property type="match status" value="1"/>
</dbReference>
<evidence type="ECO:0000259" key="8">
    <source>
        <dbReference type="Pfam" id="PF16070"/>
    </source>
</evidence>
<dbReference type="Proteomes" id="UP000265100">
    <property type="component" value="Chromosome 6"/>
</dbReference>
<evidence type="ECO:0000313" key="14">
    <source>
        <dbReference type="Proteomes" id="UP000265100"/>
    </source>
</evidence>
<comment type="similarity">
    <text evidence="2">Belongs to the TMEM132 family.</text>
</comment>
<evidence type="ECO:0000259" key="9">
    <source>
        <dbReference type="Pfam" id="PF23039"/>
    </source>
</evidence>
<dbReference type="InterPro" id="IPR026307">
    <property type="entry name" value="TMEM132"/>
</dbReference>
<dbReference type="InterPro" id="IPR055422">
    <property type="entry name" value="Ig_TMEM132_2nd"/>
</dbReference>
<evidence type="ECO:0000256" key="5">
    <source>
        <dbReference type="ARBA" id="ARBA00023136"/>
    </source>
</evidence>
<feature type="domain" description="Transmembrane protein TMEM132 sixth" evidence="12">
    <location>
        <begin position="709"/>
        <end position="813"/>
    </location>
</feature>